<organism evidence="1 2">
    <name type="scientific">Somion occarium</name>
    <dbReference type="NCBI Taxonomy" id="3059160"/>
    <lineage>
        <taxon>Eukaryota</taxon>
        <taxon>Fungi</taxon>
        <taxon>Dikarya</taxon>
        <taxon>Basidiomycota</taxon>
        <taxon>Agaricomycotina</taxon>
        <taxon>Agaricomycetes</taxon>
        <taxon>Polyporales</taxon>
        <taxon>Cerrenaceae</taxon>
        <taxon>Somion</taxon>
    </lineage>
</organism>
<dbReference type="EMBL" id="OZ037947">
    <property type="protein sequence ID" value="CAL1706907.1"/>
    <property type="molecule type" value="Genomic_DNA"/>
</dbReference>
<evidence type="ECO:0008006" key="3">
    <source>
        <dbReference type="Google" id="ProtNLM"/>
    </source>
</evidence>
<name>A0ABP1DGD6_9APHY</name>
<dbReference type="InterPro" id="IPR053206">
    <property type="entry name" value="Dimeric_xanthone_biosynth"/>
</dbReference>
<dbReference type="Proteomes" id="UP001497453">
    <property type="component" value="Chromosome 4"/>
</dbReference>
<protein>
    <recommendedName>
        <fullName evidence="3">Hemerythrin-like domain-containing protein</fullName>
    </recommendedName>
</protein>
<evidence type="ECO:0000313" key="1">
    <source>
        <dbReference type="EMBL" id="CAL1706907.1"/>
    </source>
</evidence>
<dbReference type="PANTHER" id="PTHR38048:SF1">
    <property type="entry name" value="HEMERYTHRIN-LIKE DOMAIN-CONTAINING PROTEIN"/>
    <property type="match status" value="1"/>
</dbReference>
<sequence>MNLTPEEEEKYNRLGAGMRRAHNHFKEEFNSLYELADASIGQGVPLGLYLRQVDMLRYQLTAHRPAAERTLFPFLGKRMPSFKEGETHLKAHHVIHEGMLVLHIVGAMIVNMWSFVLGLDQLGTLVQESRGDPSTYSPQEMRKCLDSWRGDLFKHLDQKRLKVSPEKT</sequence>
<reference evidence="2" key="1">
    <citation type="submission" date="2024-04" db="EMBL/GenBank/DDBJ databases">
        <authorList>
            <person name="Shaw F."/>
            <person name="Minotto A."/>
        </authorList>
    </citation>
    <scope>NUCLEOTIDE SEQUENCE [LARGE SCALE GENOMIC DNA]</scope>
</reference>
<proteinExistence type="predicted"/>
<evidence type="ECO:0000313" key="2">
    <source>
        <dbReference type="Proteomes" id="UP001497453"/>
    </source>
</evidence>
<keyword evidence="2" id="KW-1185">Reference proteome</keyword>
<gene>
    <name evidence="1" type="ORF">GFSPODELE1_LOCUS6110</name>
</gene>
<accession>A0ABP1DGD6</accession>
<dbReference type="PANTHER" id="PTHR38048">
    <property type="entry name" value="EXPRESSED PROTEIN"/>
    <property type="match status" value="1"/>
</dbReference>